<keyword evidence="5" id="KW-0411">Iron-sulfur</keyword>
<evidence type="ECO:0000256" key="2">
    <source>
        <dbReference type="ARBA" id="ARBA00022485"/>
    </source>
</evidence>
<evidence type="ECO:0000256" key="3">
    <source>
        <dbReference type="ARBA" id="ARBA00022723"/>
    </source>
</evidence>
<gene>
    <name evidence="7" type="ordered locus">SCATT_04760</name>
</gene>
<evidence type="ECO:0000313" key="7">
    <source>
        <dbReference type="EMBL" id="AEW92847.1"/>
    </source>
</evidence>
<dbReference type="PATRIC" id="fig|1003195.11.peg.2098"/>
<dbReference type="GO" id="GO:0050992">
    <property type="term" value="P:dimethylallyl diphosphate biosynthetic process"/>
    <property type="evidence" value="ECO:0007669"/>
    <property type="project" value="InterPro"/>
</dbReference>
<dbReference type="InterPro" id="IPR003451">
    <property type="entry name" value="LytB/IspH"/>
</dbReference>
<dbReference type="eggNOG" id="COG0761">
    <property type="taxonomic scope" value="Bacteria"/>
</dbReference>
<protein>
    <submittedName>
        <fullName evidence="7">4-hydroxy-3-methylbut-2-enyl diphosphate reductase</fullName>
    </submittedName>
</protein>
<dbReference type="GO" id="GO:0051539">
    <property type="term" value="F:4 iron, 4 sulfur cluster binding"/>
    <property type="evidence" value="ECO:0007669"/>
    <property type="project" value="UniProtKB-KW"/>
</dbReference>
<dbReference type="OrthoDB" id="9804068at2"/>
<keyword evidence="2" id="KW-0004">4Fe-4S</keyword>
<evidence type="ECO:0000256" key="5">
    <source>
        <dbReference type="ARBA" id="ARBA00023014"/>
    </source>
</evidence>
<dbReference type="AlphaFoldDB" id="F8JQV7"/>
<dbReference type="RefSeq" id="WP_014141237.1">
    <property type="nucleotide sequence ID" value="NC_016111.1"/>
</dbReference>
<keyword evidence="8" id="KW-1185">Reference proteome</keyword>
<dbReference type="GO" id="GO:0051745">
    <property type="term" value="F:4-hydroxy-3-methylbut-2-enyl diphosphate reductase activity"/>
    <property type="evidence" value="ECO:0007669"/>
    <property type="project" value="InterPro"/>
</dbReference>
<dbReference type="EMBL" id="CP003219">
    <property type="protein sequence ID" value="AEW92847.1"/>
    <property type="molecule type" value="Genomic_DNA"/>
</dbReference>
<proteinExistence type="predicted"/>
<evidence type="ECO:0000256" key="4">
    <source>
        <dbReference type="ARBA" id="ARBA00023004"/>
    </source>
</evidence>
<accession>G8WPQ8</accession>
<feature type="region of interest" description="Disordered" evidence="6">
    <location>
        <begin position="71"/>
        <end position="98"/>
    </location>
</feature>
<reference evidence="8" key="1">
    <citation type="submission" date="2011-12" db="EMBL/GenBank/DDBJ databases">
        <title>Complete genome sequence of Streptomyces cattleya strain DSM 46488.</title>
        <authorList>
            <person name="Ou H.-Y."/>
            <person name="Li P."/>
            <person name="Zhao C."/>
            <person name="O'Hagan D."/>
            <person name="Deng Z."/>
        </authorList>
    </citation>
    <scope>NUCLEOTIDE SEQUENCE [LARGE SCALE GENOMIC DNA]</scope>
    <source>
        <strain evidence="8">ATCC 35852 / DSM 46488 / JCM 4925 / NBRC 14057 / NRRL 8057</strain>
    </source>
</reference>
<keyword evidence="3" id="KW-0479">Metal-binding</keyword>
<dbReference type="Gene3D" id="3.40.50.11270">
    <property type="match status" value="1"/>
</dbReference>
<dbReference type="KEGG" id="sct:SCAT_0461"/>
<dbReference type="KEGG" id="scy:SCATT_04760"/>
<dbReference type="HOGENOM" id="CLU_2332342_0_0_11"/>
<dbReference type="STRING" id="1003195.SCATT_04760"/>
<dbReference type="Pfam" id="PF02401">
    <property type="entry name" value="LYTB"/>
    <property type="match status" value="1"/>
</dbReference>
<evidence type="ECO:0000313" key="8">
    <source>
        <dbReference type="Proteomes" id="UP000007842"/>
    </source>
</evidence>
<dbReference type="Proteomes" id="UP000007842">
    <property type="component" value="Chromosome"/>
</dbReference>
<sequence>MTASAPRGCGADVVPAARAVRTVEKALEQYGPPVQVRHETVHTTHGVAALRRQGAIFVDETVSLPLPQRLRRLSCPAPGNPTGSTAPARGHTGQDPST</sequence>
<organism evidence="7 8">
    <name type="scientific">Streptantibioticus cattleyicolor (strain ATCC 35852 / DSM 46488 / JCM 4925 / NBRC 14057 / NRRL 8057)</name>
    <name type="common">Streptomyces cattleya</name>
    <dbReference type="NCBI Taxonomy" id="1003195"/>
    <lineage>
        <taxon>Bacteria</taxon>
        <taxon>Bacillati</taxon>
        <taxon>Actinomycetota</taxon>
        <taxon>Actinomycetes</taxon>
        <taxon>Kitasatosporales</taxon>
        <taxon>Streptomycetaceae</taxon>
        <taxon>Streptantibioticus</taxon>
    </lineage>
</organism>
<evidence type="ECO:0000256" key="6">
    <source>
        <dbReference type="SAM" id="MobiDB-lite"/>
    </source>
</evidence>
<keyword evidence="4" id="KW-0408">Iron</keyword>
<comment type="cofactor">
    <cofactor evidence="1">
        <name>[4Fe-4S] cluster</name>
        <dbReference type="ChEBI" id="CHEBI:49883"/>
    </cofactor>
</comment>
<name>F8JQV7_STREN</name>
<dbReference type="GO" id="GO:0019288">
    <property type="term" value="P:isopentenyl diphosphate biosynthetic process, methylerythritol 4-phosphate pathway"/>
    <property type="evidence" value="ECO:0007669"/>
    <property type="project" value="InterPro"/>
</dbReference>
<dbReference type="GO" id="GO:0046872">
    <property type="term" value="F:metal ion binding"/>
    <property type="evidence" value="ECO:0007669"/>
    <property type="project" value="UniProtKB-KW"/>
</dbReference>
<evidence type="ECO:0000256" key="1">
    <source>
        <dbReference type="ARBA" id="ARBA00001966"/>
    </source>
</evidence>
<accession>F8JQV7</accession>